<gene>
    <name evidence="2" type="ORF">CDL15_Pgr015917</name>
</gene>
<dbReference type="AlphaFoldDB" id="A0A218XQU4"/>
<evidence type="ECO:0000256" key="1">
    <source>
        <dbReference type="SAM" id="MobiDB-lite"/>
    </source>
</evidence>
<comment type="caution">
    <text evidence="2">The sequence shown here is derived from an EMBL/GenBank/DDBJ whole genome shotgun (WGS) entry which is preliminary data.</text>
</comment>
<proteinExistence type="predicted"/>
<reference evidence="3" key="1">
    <citation type="journal article" date="2017" name="Plant J.">
        <title>The pomegranate (Punica granatum L.) genome and the genomics of punicalagin biosynthesis.</title>
        <authorList>
            <person name="Qin G."/>
            <person name="Xu C."/>
            <person name="Ming R."/>
            <person name="Tang H."/>
            <person name="Guyot R."/>
            <person name="Kramer E.M."/>
            <person name="Hu Y."/>
            <person name="Yi X."/>
            <person name="Qi Y."/>
            <person name="Xu X."/>
            <person name="Gao Z."/>
            <person name="Pan H."/>
            <person name="Jian J."/>
            <person name="Tian Y."/>
            <person name="Yue Z."/>
            <person name="Xu Y."/>
        </authorList>
    </citation>
    <scope>NUCLEOTIDE SEQUENCE [LARGE SCALE GENOMIC DNA]</scope>
    <source>
        <strain evidence="3">cv. Dabenzi</strain>
    </source>
</reference>
<dbReference type="Proteomes" id="UP000197138">
    <property type="component" value="Unassembled WGS sequence"/>
</dbReference>
<dbReference type="EMBL" id="MTKT01001080">
    <property type="protein sequence ID" value="OWM86881.1"/>
    <property type="molecule type" value="Genomic_DNA"/>
</dbReference>
<evidence type="ECO:0000313" key="2">
    <source>
        <dbReference type="EMBL" id="OWM86881.1"/>
    </source>
</evidence>
<feature type="compositionally biased region" description="Basic and acidic residues" evidence="1">
    <location>
        <begin position="82"/>
        <end position="92"/>
    </location>
</feature>
<protein>
    <submittedName>
        <fullName evidence="2">Uncharacterized protein</fullName>
    </submittedName>
</protein>
<accession>A0A218XQU4</accession>
<feature type="region of interest" description="Disordered" evidence="1">
    <location>
        <begin position="35"/>
        <end position="92"/>
    </location>
</feature>
<name>A0A218XQU4_PUNGR</name>
<sequence length="186" mass="21442">MEHLVILRIQIRRNKTDDTVGQIRIRKGCLFSTLPRPRSEKKRAPAAQQVSSDKLREFGGKTVAARGELRPDKRDKKRKRAGVREGAREKSGEAALEVKFAWKKRKGRRRSDNRCDELLMGTNREVACNLSFLTINEKRKSKDGRVVRWRWSAAARRKKMAWGRRGRGERVACIRSCSAEAEGREL</sequence>
<evidence type="ECO:0000313" key="3">
    <source>
        <dbReference type="Proteomes" id="UP000197138"/>
    </source>
</evidence>
<organism evidence="2 3">
    <name type="scientific">Punica granatum</name>
    <name type="common">Pomegranate</name>
    <dbReference type="NCBI Taxonomy" id="22663"/>
    <lineage>
        <taxon>Eukaryota</taxon>
        <taxon>Viridiplantae</taxon>
        <taxon>Streptophyta</taxon>
        <taxon>Embryophyta</taxon>
        <taxon>Tracheophyta</taxon>
        <taxon>Spermatophyta</taxon>
        <taxon>Magnoliopsida</taxon>
        <taxon>eudicotyledons</taxon>
        <taxon>Gunneridae</taxon>
        <taxon>Pentapetalae</taxon>
        <taxon>rosids</taxon>
        <taxon>malvids</taxon>
        <taxon>Myrtales</taxon>
        <taxon>Lythraceae</taxon>
        <taxon>Punica</taxon>
    </lineage>
</organism>